<dbReference type="PANTHER" id="PTHR42756">
    <property type="entry name" value="TRANSCRIPTIONAL REGULATOR, MARR"/>
    <property type="match status" value="1"/>
</dbReference>
<dbReference type="PANTHER" id="PTHR42756:SF2">
    <property type="entry name" value="MARR FAMILY REGULATORY PROTEIN"/>
    <property type="match status" value="1"/>
</dbReference>
<dbReference type="SMART" id="SM00347">
    <property type="entry name" value="HTH_MARR"/>
    <property type="match status" value="1"/>
</dbReference>
<comment type="caution">
    <text evidence="5">The sequence shown here is derived from an EMBL/GenBank/DDBJ whole genome shotgun (WGS) entry which is preliminary data.</text>
</comment>
<keyword evidence="6" id="KW-1185">Reference proteome</keyword>
<dbReference type="SUPFAM" id="SSF46785">
    <property type="entry name" value="Winged helix' DNA-binding domain"/>
    <property type="match status" value="1"/>
</dbReference>
<protein>
    <recommendedName>
        <fullName evidence="4">HTH marR-type domain-containing protein</fullName>
    </recommendedName>
</protein>
<evidence type="ECO:0000313" key="6">
    <source>
        <dbReference type="Proteomes" id="UP000051249"/>
    </source>
</evidence>
<dbReference type="InterPro" id="IPR036388">
    <property type="entry name" value="WH-like_DNA-bd_sf"/>
</dbReference>
<dbReference type="Gene3D" id="1.10.10.10">
    <property type="entry name" value="Winged helix-like DNA-binding domain superfamily/Winged helix DNA-binding domain"/>
    <property type="match status" value="1"/>
</dbReference>
<evidence type="ECO:0000256" key="1">
    <source>
        <dbReference type="ARBA" id="ARBA00023015"/>
    </source>
</evidence>
<organism evidence="5 6">
    <name type="scientific">Pediococcus argentinicus</name>
    <dbReference type="NCBI Taxonomy" id="480391"/>
    <lineage>
        <taxon>Bacteria</taxon>
        <taxon>Bacillati</taxon>
        <taxon>Bacillota</taxon>
        <taxon>Bacilli</taxon>
        <taxon>Lactobacillales</taxon>
        <taxon>Lactobacillaceae</taxon>
        <taxon>Pediococcus</taxon>
    </lineage>
</organism>
<evidence type="ECO:0000256" key="2">
    <source>
        <dbReference type="ARBA" id="ARBA00023125"/>
    </source>
</evidence>
<dbReference type="InterPro" id="IPR036390">
    <property type="entry name" value="WH_DNA-bd_sf"/>
</dbReference>
<dbReference type="EMBL" id="JQCQ01000055">
    <property type="protein sequence ID" value="KRO20876.1"/>
    <property type="molecule type" value="Genomic_DNA"/>
</dbReference>
<dbReference type="GO" id="GO:0003677">
    <property type="term" value="F:DNA binding"/>
    <property type="evidence" value="ECO:0007669"/>
    <property type="project" value="UniProtKB-KW"/>
</dbReference>
<evidence type="ECO:0000259" key="4">
    <source>
        <dbReference type="PROSITE" id="PS50995"/>
    </source>
</evidence>
<name>A0A0R2N760_9LACO</name>
<dbReference type="PROSITE" id="PS50995">
    <property type="entry name" value="HTH_MARR_2"/>
    <property type="match status" value="1"/>
</dbReference>
<evidence type="ECO:0000256" key="3">
    <source>
        <dbReference type="ARBA" id="ARBA00023163"/>
    </source>
</evidence>
<dbReference type="GO" id="GO:0003700">
    <property type="term" value="F:DNA-binding transcription factor activity"/>
    <property type="evidence" value="ECO:0007669"/>
    <property type="project" value="InterPro"/>
</dbReference>
<dbReference type="Pfam" id="PF01047">
    <property type="entry name" value="MarR"/>
    <property type="match status" value="1"/>
</dbReference>
<evidence type="ECO:0000313" key="5">
    <source>
        <dbReference type="EMBL" id="KRO20876.1"/>
    </source>
</evidence>
<keyword evidence="1" id="KW-0805">Transcription regulation</keyword>
<dbReference type="Proteomes" id="UP000051249">
    <property type="component" value="Unassembled WGS sequence"/>
</dbReference>
<keyword evidence="2" id="KW-0238">DNA-binding</keyword>
<dbReference type="PRINTS" id="PR00598">
    <property type="entry name" value="HTHMARR"/>
</dbReference>
<gene>
    <name evidence="5" type="ORF">IV88_GL001478</name>
</gene>
<dbReference type="PATRIC" id="fig|480391.4.peg.1502"/>
<reference evidence="5 6" key="1">
    <citation type="journal article" date="2015" name="Genome Announc.">
        <title>Expanding the biotechnology potential of lactobacilli through comparative genomics of 213 strains and associated genera.</title>
        <authorList>
            <person name="Sun Z."/>
            <person name="Harris H.M."/>
            <person name="McCann A."/>
            <person name="Guo C."/>
            <person name="Argimon S."/>
            <person name="Zhang W."/>
            <person name="Yang X."/>
            <person name="Jeffery I.B."/>
            <person name="Cooney J.C."/>
            <person name="Kagawa T.F."/>
            <person name="Liu W."/>
            <person name="Song Y."/>
            <person name="Salvetti E."/>
            <person name="Wrobel A."/>
            <person name="Rasinkangas P."/>
            <person name="Parkhill J."/>
            <person name="Rea M.C."/>
            <person name="O'Sullivan O."/>
            <person name="Ritari J."/>
            <person name="Douillard F.P."/>
            <person name="Paul Ross R."/>
            <person name="Yang R."/>
            <person name="Briner A.E."/>
            <person name="Felis G.E."/>
            <person name="de Vos W.M."/>
            <person name="Barrangou R."/>
            <person name="Klaenhammer T.R."/>
            <person name="Caufield P.W."/>
            <person name="Cui Y."/>
            <person name="Zhang H."/>
            <person name="O'Toole P.W."/>
        </authorList>
    </citation>
    <scope>NUCLEOTIDE SEQUENCE [LARGE SCALE GENOMIC DNA]</scope>
    <source>
        <strain evidence="5 6">DSM 23026</strain>
    </source>
</reference>
<sequence length="102" mass="11849">MRICEQPGLFLDELANEMKVDRTTNFRAVNNLIKRGYVEKRADSSNRKVRRLFPTDLGIKVYPELHECESNIAERAMSDLSDGERLVLQELLVKITKKIELK</sequence>
<dbReference type="AlphaFoldDB" id="A0A0R2N760"/>
<dbReference type="InterPro" id="IPR000835">
    <property type="entry name" value="HTH_MarR-typ"/>
</dbReference>
<accession>A0A0R2N760</accession>
<feature type="domain" description="HTH marR-type" evidence="4">
    <location>
        <begin position="1"/>
        <end position="97"/>
    </location>
</feature>
<keyword evidence="3" id="KW-0804">Transcription</keyword>
<proteinExistence type="predicted"/>